<proteinExistence type="predicted"/>
<dbReference type="Gene3D" id="2.10.109.10">
    <property type="entry name" value="Umud Fragment, subunit A"/>
    <property type="match status" value="1"/>
</dbReference>
<keyword evidence="3" id="KW-0472">Membrane</keyword>
<dbReference type="InterPro" id="IPR052064">
    <property type="entry name" value="Mito_IMP1_subunit"/>
</dbReference>
<dbReference type="Pfam" id="PF00717">
    <property type="entry name" value="Peptidase_S24"/>
    <property type="match status" value="1"/>
</dbReference>
<dbReference type="PANTHER" id="PTHR12383:SF16">
    <property type="entry name" value="MITOCHONDRIAL INNER MEMBRANE PROTEASE SUBUNIT 1"/>
    <property type="match status" value="1"/>
</dbReference>
<dbReference type="SUPFAM" id="SSF51306">
    <property type="entry name" value="LexA/Signal peptidase"/>
    <property type="match status" value="1"/>
</dbReference>
<evidence type="ECO:0000256" key="1">
    <source>
        <dbReference type="ARBA" id="ARBA00004370"/>
    </source>
</evidence>
<feature type="domain" description="Peptidase S24/S26A/S26B/S26C" evidence="4">
    <location>
        <begin position="40"/>
        <end position="105"/>
    </location>
</feature>
<dbReference type="CDD" id="cd06462">
    <property type="entry name" value="Peptidase_S24_S26"/>
    <property type="match status" value="1"/>
</dbReference>
<reference evidence="5 6" key="1">
    <citation type="journal article" date="2019" name="Int. J. Syst. Evol. Microbiol.">
        <title>The Global Catalogue of Microorganisms (GCM) 10K type strain sequencing project: providing services to taxonomists for standard genome sequencing and annotation.</title>
        <authorList>
            <consortium name="The Broad Institute Genomics Platform"/>
            <consortium name="The Broad Institute Genome Sequencing Center for Infectious Disease"/>
            <person name="Wu L."/>
            <person name="Ma J."/>
        </authorList>
    </citation>
    <scope>NUCLEOTIDE SEQUENCE [LARGE SCALE GENOMIC DNA]</scope>
    <source>
        <strain evidence="5 6">JCM 15933</strain>
    </source>
</reference>
<comment type="subcellular location">
    <subcellularLocation>
        <location evidence="1">Membrane</location>
    </subcellularLocation>
</comment>
<dbReference type="EMBL" id="BAAAQD010000008">
    <property type="protein sequence ID" value="GAA1521581.1"/>
    <property type="molecule type" value="Genomic_DNA"/>
</dbReference>
<accession>A0ABN2AKX7</accession>
<sequence>MRGVNSRDSRIEPSRVICDDPQLLTLLLSKLGDFMRLPWFTALVHGPSMAPTLRHGDRIFVRRVGTARPGDVVVGCFRSRPGLLVVKRVARAEAGGWWLTGDNPFGSDGSEVYGPADVIGRVTFRWWPQPVRLRRGAA</sequence>
<protein>
    <recommendedName>
        <fullName evidence="4">Peptidase S24/S26A/S26B/S26C domain-containing protein</fullName>
    </recommendedName>
</protein>
<gene>
    <name evidence="5" type="ORF">GCM10009827_041820</name>
</gene>
<organism evidence="5 6">
    <name type="scientific">Dactylosporangium maewongense</name>
    <dbReference type="NCBI Taxonomy" id="634393"/>
    <lineage>
        <taxon>Bacteria</taxon>
        <taxon>Bacillati</taxon>
        <taxon>Actinomycetota</taxon>
        <taxon>Actinomycetes</taxon>
        <taxon>Micromonosporales</taxon>
        <taxon>Micromonosporaceae</taxon>
        <taxon>Dactylosporangium</taxon>
    </lineage>
</organism>
<evidence type="ECO:0000256" key="2">
    <source>
        <dbReference type="ARBA" id="ARBA00022801"/>
    </source>
</evidence>
<evidence type="ECO:0000313" key="6">
    <source>
        <dbReference type="Proteomes" id="UP001501470"/>
    </source>
</evidence>
<keyword evidence="2" id="KW-0378">Hydrolase</keyword>
<dbReference type="PANTHER" id="PTHR12383">
    <property type="entry name" value="PROTEASE FAMILY S26 MITOCHONDRIAL INNER MEMBRANE PROTEASE-RELATED"/>
    <property type="match status" value="1"/>
</dbReference>
<evidence type="ECO:0000256" key="3">
    <source>
        <dbReference type="ARBA" id="ARBA00023136"/>
    </source>
</evidence>
<evidence type="ECO:0000313" key="5">
    <source>
        <dbReference type="EMBL" id="GAA1521581.1"/>
    </source>
</evidence>
<dbReference type="Proteomes" id="UP001501470">
    <property type="component" value="Unassembled WGS sequence"/>
</dbReference>
<keyword evidence="6" id="KW-1185">Reference proteome</keyword>
<comment type="caution">
    <text evidence="5">The sequence shown here is derived from an EMBL/GenBank/DDBJ whole genome shotgun (WGS) entry which is preliminary data.</text>
</comment>
<dbReference type="InterPro" id="IPR036286">
    <property type="entry name" value="LexA/Signal_pep-like_sf"/>
</dbReference>
<name>A0ABN2AKX7_9ACTN</name>
<dbReference type="InterPro" id="IPR015927">
    <property type="entry name" value="Peptidase_S24_S26A/B/C"/>
</dbReference>
<evidence type="ECO:0000259" key="4">
    <source>
        <dbReference type="Pfam" id="PF00717"/>
    </source>
</evidence>